<keyword evidence="2" id="KW-1185">Reference proteome</keyword>
<organism evidence="1 2">
    <name type="scientific">Peronosclerospora sorghi</name>
    <dbReference type="NCBI Taxonomy" id="230839"/>
    <lineage>
        <taxon>Eukaryota</taxon>
        <taxon>Sar</taxon>
        <taxon>Stramenopiles</taxon>
        <taxon>Oomycota</taxon>
        <taxon>Peronosporomycetes</taxon>
        <taxon>Peronosporales</taxon>
        <taxon>Peronosporaceae</taxon>
        <taxon>Peronosclerospora</taxon>
    </lineage>
</organism>
<sequence length="132" mass="14891">MKSNFQTLTIGLKSPHALRNACSKPVLSETDRSVYMSSLSSDWTQQVSSKSIDLCLDAYEARDGAIRRVYLCMDNEVNQKWTYESATGKLKHAQHQGFCLDTDPAQNNKVQLQRCSAGNFNQQWMIIDPATI</sequence>
<evidence type="ECO:0000313" key="2">
    <source>
        <dbReference type="Proteomes" id="UP001163321"/>
    </source>
</evidence>
<proteinExistence type="predicted"/>
<dbReference type="EMBL" id="CM047583">
    <property type="protein sequence ID" value="KAI9913294.1"/>
    <property type="molecule type" value="Genomic_DNA"/>
</dbReference>
<protein>
    <submittedName>
        <fullName evidence="1">Uncharacterized protein</fullName>
    </submittedName>
</protein>
<accession>A0ACC0W5B8</accession>
<dbReference type="Proteomes" id="UP001163321">
    <property type="component" value="Chromosome 4"/>
</dbReference>
<evidence type="ECO:0000313" key="1">
    <source>
        <dbReference type="EMBL" id="KAI9913294.1"/>
    </source>
</evidence>
<comment type="caution">
    <text evidence="1">The sequence shown here is derived from an EMBL/GenBank/DDBJ whole genome shotgun (WGS) entry which is preliminary data.</text>
</comment>
<name>A0ACC0W5B8_9STRA</name>
<reference evidence="1 2" key="1">
    <citation type="journal article" date="2022" name="bioRxiv">
        <title>The genome of the oomycete Peronosclerospora sorghi, a cosmopolitan pathogen of maize and sorghum, is inflated with dispersed pseudogenes.</title>
        <authorList>
            <person name="Fletcher K."/>
            <person name="Martin F."/>
            <person name="Isakeit T."/>
            <person name="Cavanaugh K."/>
            <person name="Magill C."/>
            <person name="Michelmore R."/>
        </authorList>
    </citation>
    <scope>NUCLEOTIDE SEQUENCE [LARGE SCALE GENOMIC DNA]</scope>
    <source>
        <strain evidence="1">P6</strain>
    </source>
</reference>
<gene>
    <name evidence="1" type="ORF">PsorP6_006347</name>
</gene>